<dbReference type="RefSeq" id="WP_193535174.1">
    <property type="nucleotide sequence ID" value="NZ_JADCLJ010000015.1"/>
</dbReference>
<dbReference type="Gene3D" id="3.40.50.1820">
    <property type="entry name" value="alpha/beta hydrolase"/>
    <property type="match status" value="1"/>
</dbReference>
<evidence type="ECO:0000313" key="2">
    <source>
        <dbReference type="Proteomes" id="UP001516662"/>
    </source>
</evidence>
<gene>
    <name evidence="1" type="ORF">IMZ08_06460</name>
</gene>
<proteinExistence type="predicted"/>
<dbReference type="GO" id="GO:0016787">
    <property type="term" value="F:hydrolase activity"/>
    <property type="evidence" value="ECO:0007669"/>
    <property type="project" value="UniProtKB-KW"/>
</dbReference>
<organism evidence="1 2">
    <name type="scientific">Litchfieldia luteola</name>
    <dbReference type="NCBI Taxonomy" id="682179"/>
    <lineage>
        <taxon>Bacteria</taxon>
        <taxon>Bacillati</taxon>
        <taxon>Bacillota</taxon>
        <taxon>Bacilli</taxon>
        <taxon>Bacillales</taxon>
        <taxon>Bacillaceae</taxon>
        <taxon>Litchfieldia</taxon>
    </lineage>
</organism>
<dbReference type="SUPFAM" id="SSF53474">
    <property type="entry name" value="alpha/beta-Hydrolases"/>
    <property type="match status" value="1"/>
</dbReference>
<name>A0ABR9QHJ6_9BACI</name>
<comment type="caution">
    <text evidence="1">The sequence shown here is derived from an EMBL/GenBank/DDBJ whole genome shotgun (WGS) entry which is preliminary data.</text>
</comment>
<evidence type="ECO:0000313" key="1">
    <source>
        <dbReference type="EMBL" id="MBE4907694.1"/>
    </source>
</evidence>
<keyword evidence="2" id="KW-1185">Reference proteome</keyword>
<dbReference type="EMBL" id="JADCLJ010000015">
    <property type="protein sequence ID" value="MBE4907694.1"/>
    <property type="molecule type" value="Genomic_DNA"/>
</dbReference>
<accession>A0ABR9QHJ6</accession>
<dbReference type="InterPro" id="IPR029058">
    <property type="entry name" value="AB_hydrolase_fold"/>
</dbReference>
<protein>
    <submittedName>
        <fullName evidence="1">Alpha/beta hydrolase</fullName>
    </submittedName>
</protein>
<sequence>MTSSKTPAYIIQGKHDKVANFNLAKSYFDRVEAPKKNFIILENSAHMPNEEDFEVLIQSIRRQLNEH</sequence>
<reference evidence="1 2" key="1">
    <citation type="submission" date="2020-10" db="EMBL/GenBank/DDBJ databases">
        <title>Bacillus sp. HD4P25, an endophyte from a halophyte.</title>
        <authorList>
            <person name="Sun J.-Q."/>
        </authorList>
    </citation>
    <scope>NUCLEOTIDE SEQUENCE [LARGE SCALE GENOMIC DNA]</scope>
    <source>
        <strain evidence="1 2">YIM 93174</strain>
    </source>
</reference>
<dbReference type="Proteomes" id="UP001516662">
    <property type="component" value="Unassembled WGS sequence"/>
</dbReference>
<keyword evidence="1" id="KW-0378">Hydrolase</keyword>